<accession>A0A1T4XXM3</accession>
<dbReference type="OrthoDB" id="4048724at2"/>
<dbReference type="STRING" id="92487.SAMN02745130_03653"/>
<dbReference type="Proteomes" id="UP000190460">
    <property type="component" value="Unassembled WGS sequence"/>
</dbReference>
<name>A0A1T4XXM3_9GAMM</name>
<reference evidence="1 2" key="1">
    <citation type="submission" date="2017-02" db="EMBL/GenBank/DDBJ databases">
        <authorList>
            <person name="Peterson S.W."/>
        </authorList>
    </citation>
    <scope>NUCLEOTIDE SEQUENCE [LARGE SCALE GENOMIC DNA]</scope>
    <source>
        <strain evidence="1 2">ATCC 49788</strain>
    </source>
</reference>
<organism evidence="1 2">
    <name type="scientific">Thiothrix eikelboomii</name>
    <dbReference type="NCBI Taxonomy" id="92487"/>
    <lineage>
        <taxon>Bacteria</taxon>
        <taxon>Pseudomonadati</taxon>
        <taxon>Pseudomonadota</taxon>
        <taxon>Gammaproteobacteria</taxon>
        <taxon>Thiotrichales</taxon>
        <taxon>Thiotrichaceae</taxon>
        <taxon>Thiothrix</taxon>
    </lineage>
</organism>
<protein>
    <submittedName>
        <fullName evidence="1">Uncharacterized protein</fullName>
    </submittedName>
</protein>
<dbReference type="InterPro" id="IPR045617">
    <property type="entry name" value="DUF6445"/>
</dbReference>
<sequence length="328" mass="37352">MHETLLEEIKFNLDHLDGYDRTYFLAGWVFSTGRVIESIRVDTSETYSSELYNLDVRHDVNNFYKLPEGKQTGFKFILTPDAAFDTLTFSVKFQGESSYKVFTELKSSAQSVAKATQAAKPLCLPPPITINPQAPAVIVVDNYYSDPDQVREYAMTLDFNPNVKYHKGSRTETKTIFEGTKASFEKLLGKKITVWEEHIYNGVFQYCTAQEALVYHTDNQSYAAVIFLTPDAPPECGTSFYKSKVNGLMAYPTPADCKRQGKSENVLFDEMFAGNFYDKTRWDVVDVVGNVYNRLVIFDAKRVHAASAYFGDTMENSRLFHMFFFDAV</sequence>
<gene>
    <name evidence="1" type="ORF">SAMN02745130_03653</name>
</gene>
<proteinExistence type="predicted"/>
<dbReference type="RefSeq" id="WP_078924094.1">
    <property type="nucleotide sequence ID" value="NZ_FUYB01000026.1"/>
</dbReference>
<dbReference type="EMBL" id="FUYB01000026">
    <property type="protein sequence ID" value="SKA94332.1"/>
    <property type="molecule type" value="Genomic_DNA"/>
</dbReference>
<dbReference type="Pfam" id="PF20043">
    <property type="entry name" value="DUF6445"/>
    <property type="match status" value="1"/>
</dbReference>
<keyword evidence="2" id="KW-1185">Reference proteome</keyword>
<evidence type="ECO:0000313" key="2">
    <source>
        <dbReference type="Proteomes" id="UP000190460"/>
    </source>
</evidence>
<evidence type="ECO:0000313" key="1">
    <source>
        <dbReference type="EMBL" id="SKA94332.1"/>
    </source>
</evidence>
<dbReference type="AlphaFoldDB" id="A0A1T4XXM3"/>